<reference evidence="2 3" key="1">
    <citation type="submission" date="2022-12" db="EMBL/GenBank/DDBJ databases">
        <title>Two new species, Stenotrophomonas aracearum and Stenotrophomonas oahuensis, isolated from Anthurium (Araceae family) in Hawaii.</title>
        <authorList>
            <person name="Chunag S.C."/>
            <person name="Dobhal S."/>
            <person name="Alvarez A."/>
            <person name="Arif M."/>
        </authorList>
    </citation>
    <scope>NUCLEOTIDE SEQUENCE [LARGE SCALE GENOMIC DNA]</scope>
    <source>
        <strain evidence="2 3">A5586</strain>
    </source>
</reference>
<accession>A0ABY9YNN4</accession>
<dbReference type="Proteomes" id="UP001302072">
    <property type="component" value="Chromosome"/>
</dbReference>
<dbReference type="PANTHER" id="PTHR43236:SF2">
    <property type="entry name" value="BLL0069 PROTEIN"/>
    <property type="match status" value="1"/>
</dbReference>
<proteinExistence type="predicted"/>
<sequence>MDELWVRQKARGFVAKVALPPVFGDLTPYLEAINAKLRQEELEQGESGYTITKPNGRHIVTVNSTETLERQRFTICHEIAHILLELPSSHEEVPSWSYAKRHPNEVACDTFASELLMPYKLWLDKVPPDDPSMEIIENLAVTFGTSFPAAASRYASLSHRPCAFVTMERGAVRYASRSTSLRNVNAQIPARSIIPAGSVAKRLREAVVSAAAAGEVAQDIWFDNWKKGGVLWEISRHFSSRDTTVSLLWFDEDELPDGELDRFGTSIDEEDGLEELTGHLSWNKQKR</sequence>
<evidence type="ECO:0000313" key="3">
    <source>
        <dbReference type="Proteomes" id="UP001302072"/>
    </source>
</evidence>
<name>A0ABY9YNN4_9GAMM</name>
<dbReference type="InterPro" id="IPR052345">
    <property type="entry name" value="Rad_response_metalloprotease"/>
</dbReference>
<organism evidence="2 3">
    <name type="scientific">Stenotrophomonas oahuensis</name>
    <dbReference type="NCBI Taxonomy" id="3003271"/>
    <lineage>
        <taxon>Bacteria</taxon>
        <taxon>Pseudomonadati</taxon>
        <taxon>Pseudomonadota</taxon>
        <taxon>Gammaproteobacteria</taxon>
        <taxon>Lysobacterales</taxon>
        <taxon>Lysobacteraceae</taxon>
        <taxon>Stenotrophomonas</taxon>
    </lineage>
</organism>
<gene>
    <name evidence="2" type="ORF">PDM29_17185</name>
</gene>
<protein>
    <submittedName>
        <fullName evidence="2">ImmA/IrrE family metallo-endopeptidase</fullName>
    </submittedName>
</protein>
<dbReference type="InterPro" id="IPR010359">
    <property type="entry name" value="IrrE_HExxH"/>
</dbReference>
<dbReference type="EMBL" id="CP115541">
    <property type="protein sequence ID" value="WNH52055.1"/>
    <property type="molecule type" value="Genomic_DNA"/>
</dbReference>
<keyword evidence="3" id="KW-1185">Reference proteome</keyword>
<feature type="domain" description="IrrE N-terminal-like" evidence="1">
    <location>
        <begin position="36"/>
        <end position="153"/>
    </location>
</feature>
<dbReference type="Gene3D" id="1.10.10.2910">
    <property type="match status" value="1"/>
</dbReference>
<dbReference type="Pfam" id="PF06114">
    <property type="entry name" value="Peptidase_M78"/>
    <property type="match status" value="1"/>
</dbReference>
<dbReference type="PANTHER" id="PTHR43236">
    <property type="entry name" value="ANTITOXIN HIGA1"/>
    <property type="match status" value="1"/>
</dbReference>
<evidence type="ECO:0000313" key="2">
    <source>
        <dbReference type="EMBL" id="WNH52055.1"/>
    </source>
</evidence>
<evidence type="ECO:0000259" key="1">
    <source>
        <dbReference type="Pfam" id="PF06114"/>
    </source>
</evidence>
<dbReference type="RefSeq" id="WP_311191266.1">
    <property type="nucleotide sequence ID" value="NZ_CP115541.1"/>
</dbReference>